<dbReference type="GO" id="GO:0004029">
    <property type="term" value="F:aldehyde dehydrogenase (NAD+) activity"/>
    <property type="evidence" value="ECO:0007669"/>
    <property type="project" value="TreeGrafter"/>
</dbReference>
<gene>
    <name evidence="2" type="ORF">DVA86_17020</name>
</gene>
<dbReference type="InterPro" id="IPR036291">
    <property type="entry name" value="NAD(P)-bd_dom_sf"/>
</dbReference>
<dbReference type="Proteomes" id="UP000254425">
    <property type="component" value="Chromosome"/>
</dbReference>
<dbReference type="InterPro" id="IPR051783">
    <property type="entry name" value="NAD(P)-dependent_oxidoreduct"/>
</dbReference>
<dbReference type="Gene3D" id="3.40.50.720">
    <property type="entry name" value="NAD(P)-binding Rossmann-like Domain"/>
    <property type="match status" value="1"/>
</dbReference>
<evidence type="ECO:0000259" key="1">
    <source>
        <dbReference type="Pfam" id="PF01370"/>
    </source>
</evidence>
<dbReference type="PANTHER" id="PTHR48079:SF6">
    <property type="entry name" value="NAD(P)-BINDING DOMAIN-CONTAINING PROTEIN-RELATED"/>
    <property type="match status" value="1"/>
</dbReference>
<dbReference type="GO" id="GO:0005737">
    <property type="term" value="C:cytoplasm"/>
    <property type="evidence" value="ECO:0007669"/>
    <property type="project" value="TreeGrafter"/>
</dbReference>
<organism evidence="2 3">
    <name type="scientific">Streptomyces armeniacus</name>
    <dbReference type="NCBI Taxonomy" id="83291"/>
    <lineage>
        <taxon>Bacteria</taxon>
        <taxon>Bacillati</taxon>
        <taxon>Actinomycetota</taxon>
        <taxon>Actinomycetes</taxon>
        <taxon>Kitasatosporales</taxon>
        <taxon>Streptomycetaceae</taxon>
        <taxon>Streptomyces</taxon>
    </lineage>
</organism>
<evidence type="ECO:0000313" key="2">
    <source>
        <dbReference type="EMBL" id="AXK34106.1"/>
    </source>
</evidence>
<sequence>MRVFVTGASGFIGSAVVPDLVNAGHEVLGLARSDSSAEAVAAAGAEVHRGALDDLGSLRAGATASDGVIHLAFVHDFTDYAGAARTDVSAIQALGAALEGSGRPLVVTSGTVGLTPGHAATERDMPAPGPAGGPRAAGTLAALGLADHGVRSSVVRLPPTVHGEGDKGFVPRLIDIAREKGVSGHPGDGSSRWPAVHRLDAAPLFRLALEKAAAGTVLHAVAEEGVPVRDIAGVIGRRLDLPVASVPGEETDEHFGWLARFLGTDAPASSALTRELLGWEPTGPGLLEDLGAGHYFGR</sequence>
<name>A0A345XR40_9ACTN</name>
<dbReference type="EMBL" id="CP031320">
    <property type="protein sequence ID" value="AXK34106.1"/>
    <property type="molecule type" value="Genomic_DNA"/>
</dbReference>
<proteinExistence type="predicted"/>
<dbReference type="RefSeq" id="WP_208879365.1">
    <property type="nucleotide sequence ID" value="NZ_CP031320.1"/>
</dbReference>
<dbReference type="Pfam" id="PF01370">
    <property type="entry name" value="Epimerase"/>
    <property type="match status" value="1"/>
</dbReference>
<reference evidence="2 3" key="1">
    <citation type="submission" date="2018-07" db="EMBL/GenBank/DDBJ databases">
        <title>Draft genome of the type strain Streptomyces armeniacus ATCC 15676.</title>
        <authorList>
            <person name="Labana P."/>
            <person name="Gosse J.T."/>
            <person name="Boddy C.N."/>
        </authorList>
    </citation>
    <scope>NUCLEOTIDE SEQUENCE [LARGE SCALE GENOMIC DNA]</scope>
    <source>
        <strain evidence="2 3">ATCC 15676</strain>
    </source>
</reference>
<dbReference type="PANTHER" id="PTHR48079">
    <property type="entry name" value="PROTEIN YEEZ"/>
    <property type="match status" value="1"/>
</dbReference>
<dbReference type="KEGG" id="sarm:DVA86_17020"/>
<keyword evidence="3" id="KW-1185">Reference proteome</keyword>
<evidence type="ECO:0000313" key="3">
    <source>
        <dbReference type="Proteomes" id="UP000254425"/>
    </source>
</evidence>
<protein>
    <submittedName>
        <fullName evidence="2">NAD-dependent epimerase/dehydratase family protein</fullName>
    </submittedName>
</protein>
<dbReference type="AlphaFoldDB" id="A0A345XR40"/>
<accession>A0A345XR40</accession>
<dbReference type="CDD" id="cd05262">
    <property type="entry name" value="SDR_a7"/>
    <property type="match status" value="1"/>
</dbReference>
<dbReference type="SUPFAM" id="SSF51735">
    <property type="entry name" value="NAD(P)-binding Rossmann-fold domains"/>
    <property type="match status" value="1"/>
</dbReference>
<feature type="domain" description="NAD-dependent epimerase/dehydratase" evidence="1">
    <location>
        <begin position="3"/>
        <end position="215"/>
    </location>
</feature>
<dbReference type="InterPro" id="IPR001509">
    <property type="entry name" value="Epimerase_deHydtase"/>
</dbReference>